<sequence>MVRAVVWDIGNIFARWEPEAHYDRLIGRERRERLFAETALHRMNEAIDLGTSSRDAAYAHAELHPDWSDEIRRWSDDWEETFRTAVPGTAEVFREVKAAGMPCVSLSNFGPDTMERAKALHPVLREFDREFVSAHLGVAKPDPAIYEALEVGMGLSGAELIFTDDKPENLAAAEARGWKTHLFTEADGWRARLVAEGVLPGGGA</sequence>
<dbReference type="InterPro" id="IPR036412">
    <property type="entry name" value="HAD-like_sf"/>
</dbReference>
<dbReference type="PANTHER" id="PTHR43611:SF3">
    <property type="entry name" value="FLAVIN MONONUCLEOTIDE HYDROLASE 1, CHLOROPLATIC"/>
    <property type="match status" value="1"/>
</dbReference>
<protein>
    <submittedName>
        <fullName evidence="1">2-haloacid dehalogenase</fullName>
    </submittedName>
</protein>
<dbReference type="Pfam" id="PF00702">
    <property type="entry name" value="Hydrolase"/>
    <property type="match status" value="1"/>
</dbReference>
<dbReference type="InterPro" id="IPR023214">
    <property type="entry name" value="HAD_sf"/>
</dbReference>
<dbReference type="OrthoDB" id="9807742at2"/>
<proteinExistence type="predicted"/>
<evidence type="ECO:0000313" key="2">
    <source>
        <dbReference type="Proteomes" id="UP000245390"/>
    </source>
</evidence>
<dbReference type="InterPro" id="IPR006439">
    <property type="entry name" value="HAD-SF_hydro_IA"/>
</dbReference>
<dbReference type="NCBIfam" id="TIGR01509">
    <property type="entry name" value="HAD-SF-IA-v3"/>
    <property type="match status" value="1"/>
</dbReference>
<dbReference type="RefSeq" id="WP_109757698.1">
    <property type="nucleotide sequence ID" value="NZ_CP034588.1"/>
</dbReference>
<name>A0A316GD74_9RHOB</name>
<dbReference type="SFLD" id="SFLDG01129">
    <property type="entry name" value="C1.5:_HAD__Beta-PGM__Phosphata"/>
    <property type="match status" value="1"/>
</dbReference>
<accession>A0A316GD74</accession>
<organism evidence="1 2">
    <name type="scientific">Silicimonas algicola</name>
    <dbReference type="NCBI Taxonomy" id="1826607"/>
    <lineage>
        <taxon>Bacteria</taxon>
        <taxon>Pseudomonadati</taxon>
        <taxon>Pseudomonadota</taxon>
        <taxon>Alphaproteobacteria</taxon>
        <taxon>Rhodobacterales</taxon>
        <taxon>Paracoccaceae</taxon>
    </lineage>
</organism>
<dbReference type="AlphaFoldDB" id="A0A316GD74"/>
<dbReference type="SUPFAM" id="SSF56784">
    <property type="entry name" value="HAD-like"/>
    <property type="match status" value="1"/>
</dbReference>
<dbReference type="Gene3D" id="1.10.150.240">
    <property type="entry name" value="Putative phosphatase, domain 2"/>
    <property type="match status" value="1"/>
</dbReference>
<dbReference type="EMBL" id="QGGV01000001">
    <property type="protein sequence ID" value="PWK58854.1"/>
    <property type="molecule type" value="Genomic_DNA"/>
</dbReference>
<evidence type="ECO:0000313" key="1">
    <source>
        <dbReference type="EMBL" id="PWK58854.1"/>
    </source>
</evidence>
<dbReference type="KEGG" id="salo:EF888_04795"/>
<dbReference type="PANTHER" id="PTHR43611">
    <property type="entry name" value="ALPHA-D-GLUCOSE 1-PHOSPHATE PHOSPHATASE"/>
    <property type="match status" value="1"/>
</dbReference>
<gene>
    <name evidence="1" type="ORF">C8D95_101671</name>
</gene>
<dbReference type="Gene3D" id="3.40.50.1000">
    <property type="entry name" value="HAD superfamily/HAD-like"/>
    <property type="match status" value="1"/>
</dbReference>
<comment type="caution">
    <text evidence="1">The sequence shown here is derived from an EMBL/GenBank/DDBJ whole genome shotgun (WGS) entry which is preliminary data.</text>
</comment>
<dbReference type="SFLD" id="SFLDS00003">
    <property type="entry name" value="Haloacid_Dehalogenase"/>
    <property type="match status" value="1"/>
</dbReference>
<dbReference type="InterPro" id="IPR023198">
    <property type="entry name" value="PGP-like_dom2"/>
</dbReference>
<dbReference type="Proteomes" id="UP000245390">
    <property type="component" value="Unassembled WGS sequence"/>
</dbReference>
<reference evidence="1 2" key="1">
    <citation type="submission" date="2018-05" db="EMBL/GenBank/DDBJ databases">
        <title>Genomic Encyclopedia of Type Strains, Phase IV (KMG-IV): sequencing the most valuable type-strain genomes for metagenomic binning, comparative biology and taxonomic classification.</title>
        <authorList>
            <person name="Goeker M."/>
        </authorList>
    </citation>
    <scope>NUCLEOTIDE SEQUENCE [LARGE SCALE GENOMIC DNA]</scope>
    <source>
        <strain evidence="1 2">DSM 103371</strain>
    </source>
</reference>
<dbReference type="PRINTS" id="PR00413">
    <property type="entry name" value="HADHALOGNASE"/>
</dbReference>
<keyword evidence="2" id="KW-1185">Reference proteome</keyword>